<dbReference type="PROSITE" id="PS00028">
    <property type="entry name" value="ZINC_FINGER_C2H2_1"/>
    <property type="match status" value="1"/>
</dbReference>
<comment type="caution">
    <text evidence="3">The sequence shown here is derived from an EMBL/GenBank/DDBJ whole genome shotgun (WGS) entry which is preliminary data.</text>
</comment>
<dbReference type="Pfam" id="PF12762">
    <property type="entry name" value="DDE_Tnp_IS1595"/>
    <property type="match status" value="1"/>
</dbReference>
<reference evidence="3 4" key="1">
    <citation type="journal article" date="2018" name="Sci. Rep.">
        <title>Genomic signatures of local adaptation to the degree of environmental predictability in rotifers.</title>
        <authorList>
            <person name="Franch-Gras L."/>
            <person name="Hahn C."/>
            <person name="Garcia-Roger E.M."/>
            <person name="Carmona M.J."/>
            <person name="Serra M."/>
            <person name="Gomez A."/>
        </authorList>
    </citation>
    <scope>NUCLEOTIDE SEQUENCE [LARGE SCALE GENOMIC DNA]</scope>
    <source>
        <strain evidence="3">HYR1</strain>
    </source>
</reference>
<proteinExistence type="predicted"/>
<evidence type="ECO:0000313" key="4">
    <source>
        <dbReference type="Proteomes" id="UP000276133"/>
    </source>
</evidence>
<dbReference type="InterPro" id="IPR013087">
    <property type="entry name" value="Znf_C2H2_type"/>
</dbReference>
<evidence type="ECO:0000313" key="3">
    <source>
        <dbReference type="EMBL" id="RNA15097.1"/>
    </source>
</evidence>
<dbReference type="InterPro" id="IPR053164">
    <property type="entry name" value="IS1016-like_transposase"/>
</dbReference>
<protein>
    <recommendedName>
        <fullName evidence="2">C2H2-type domain-containing protein</fullName>
    </recommendedName>
</protein>
<accession>A0A3M7QUJ6</accession>
<dbReference type="InterPro" id="IPR024445">
    <property type="entry name" value="Tnp_ISXO2-like"/>
</dbReference>
<sequence>MVTGLFCDFEINNKNRNYLGLVENCLSGTIIFSDCWASYSKIAKLRDYQHKTANHSINILDSETACTNRIESLWNSSKHRFKEMRGCKRGLIKSHLDEFTWRFNNNVNNDRLNIINLAQNINEIVESEDDKTESVTLNKSKSDDTPINNQDSDAELSLSENLITIDKELSVLNLNAGEKAIHYREKAMTEITTSQETLNVVKTELSKHANPVPCDLCGELMKNIKGVKLHMAKKHKN</sequence>
<evidence type="ECO:0000256" key="1">
    <source>
        <dbReference type="SAM" id="MobiDB-lite"/>
    </source>
</evidence>
<keyword evidence="4" id="KW-1185">Reference proteome</keyword>
<dbReference type="AlphaFoldDB" id="A0A3M7QUJ6"/>
<feature type="region of interest" description="Disordered" evidence="1">
    <location>
        <begin position="130"/>
        <end position="152"/>
    </location>
</feature>
<feature type="domain" description="C2H2-type" evidence="2">
    <location>
        <begin position="214"/>
        <end position="235"/>
    </location>
</feature>
<organism evidence="3 4">
    <name type="scientific">Brachionus plicatilis</name>
    <name type="common">Marine rotifer</name>
    <name type="synonym">Brachionus muelleri</name>
    <dbReference type="NCBI Taxonomy" id="10195"/>
    <lineage>
        <taxon>Eukaryota</taxon>
        <taxon>Metazoa</taxon>
        <taxon>Spiralia</taxon>
        <taxon>Gnathifera</taxon>
        <taxon>Rotifera</taxon>
        <taxon>Eurotatoria</taxon>
        <taxon>Monogononta</taxon>
        <taxon>Pseudotrocha</taxon>
        <taxon>Ploima</taxon>
        <taxon>Brachionidae</taxon>
        <taxon>Brachionus</taxon>
    </lineage>
</organism>
<name>A0A3M7QUJ6_BRAPC</name>
<evidence type="ECO:0000259" key="2">
    <source>
        <dbReference type="PROSITE" id="PS00028"/>
    </source>
</evidence>
<dbReference type="OrthoDB" id="6077919at2759"/>
<dbReference type="Proteomes" id="UP000276133">
    <property type="component" value="Unassembled WGS sequence"/>
</dbReference>
<gene>
    <name evidence="3" type="ORF">BpHYR1_017544</name>
</gene>
<dbReference type="PANTHER" id="PTHR47163:SF2">
    <property type="entry name" value="SI:DKEY-17M8.2"/>
    <property type="match status" value="1"/>
</dbReference>
<dbReference type="EMBL" id="REGN01005046">
    <property type="protein sequence ID" value="RNA15097.1"/>
    <property type="molecule type" value="Genomic_DNA"/>
</dbReference>
<feature type="compositionally biased region" description="Polar residues" evidence="1">
    <location>
        <begin position="134"/>
        <end position="151"/>
    </location>
</feature>
<dbReference type="PANTHER" id="PTHR47163">
    <property type="entry name" value="DDE_TNP_IS1595 DOMAIN-CONTAINING PROTEIN"/>
    <property type="match status" value="1"/>
</dbReference>